<accession>A0A8K0WLR3</accession>
<dbReference type="PANTHER" id="PTHR33337">
    <property type="entry name" value="GFA DOMAIN-CONTAINING PROTEIN"/>
    <property type="match status" value="1"/>
</dbReference>
<comment type="caution">
    <text evidence="7">The sequence shown here is derived from an EMBL/GenBank/DDBJ whole genome shotgun (WGS) entry which is preliminary data.</text>
</comment>
<comment type="similarity">
    <text evidence="1">Belongs to the Gfa family.</text>
</comment>
<feature type="domain" description="CENP-V/GFA" evidence="6">
    <location>
        <begin position="10"/>
        <end position="129"/>
    </location>
</feature>
<evidence type="ECO:0000313" key="7">
    <source>
        <dbReference type="EMBL" id="KAH7304951.1"/>
    </source>
</evidence>
<dbReference type="PANTHER" id="PTHR33337:SF40">
    <property type="entry name" value="CENP-V_GFA DOMAIN-CONTAINING PROTEIN-RELATED"/>
    <property type="match status" value="1"/>
</dbReference>
<dbReference type="OrthoDB" id="6329284at2759"/>
<feature type="region of interest" description="Disordered" evidence="5">
    <location>
        <begin position="140"/>
        <end position="162"/>
    </location>
</feature>
<dbReference type="EMBL" id="JAGPNK010000020">
    <property type="protein sequence ID" value="KAH7304951.1"/>
    <property type="molecule type" value="Genomic_DNA"/>
</dbReference>
<dbReference type="SUPFAM" id="SSF51316">
    <property type="entry name" value="Mss4-like"/>
    <property type="match status" value="1"/>
</dbReference>
<keyword evidence="3" id="KW-0862">Zinc</keyword>
<dbReference type="GO" id="GO:0046872">
    <property type="term" value="F:metal ion binding"/>
    <property type="evidence" value="ECO:0007669"/>
    <property type="project" value="UniProtKB-KW"/>
</dbReference>
<dbReference type="Proteomes" id="UP000813444">
    <property type="component" value="Unassembled WGS sequence"/>
</dbReference>
<dbReference type="GO" id="GO:0016846">
    <property type="term" value="F:carbon-sulfur lyase activity"/>
    <property type="evidence" value="ECO:0007669"/>
    <property type="project" value="InterPro"/>
</dbReference>
<dbReference type="AlphaFoldDB" id="A0A8K0WLR3"/>
<dbReference type="PROSITE" id="PS51891">
    <property type="entry name" value="CENP_V_GFA"/>
    <property type="match status" value="1"/>
</dbReference>
<evidence type="ECO:0000259" key="6">
    <source>
        <dbReference type="PROSITE" id="PS51891"/>
    </source>
</evidence>
<name>A0A8K0WLR3_9HYPO</name>
<evidence type="ECO:0000256" key="5">
    <source>
        <dbReference type="SAM" id="MobiDB-lite"/>
    </source>
</evidence>
<keyword evidence="4" id="KW-0456">Lyase</keyword>
<dbReference type="InterPro" id="IPR011057">
    <property type="entry name" value="Mss4-like_sf"/>
</dbReference>
<dbReference type="Pfam" id="PF04828">
    <property type="entry name" value="GFA"/>
    <property type="match status" value="1"/>
</dbReference>
<keyword evidence="8" id="KW-1185">Reference proteome</keyword>
<evidence type="ECO:0000313" key="8">
    <source>
        <dbReference type="Proteomes" id="UP000813444"/>
    </source>
</evidence>
<evidence type="ECO:0000256" key="4">
    <source>
        <dbReference type="ARBA" id="ARBA00023239"/>
    </source>
</evidence>
<dbReference type="Gene3D" id="3.90.1590.10">
    <property type="entry name" value="glutathione-dependent formaldehyde- activating enzyme (gfa)"/>
    <property type="match status" value="1"/>
</dbReference>
<proteinExistence type="inferred from homology"/>
<protein>
    <submittedName>
        <fullName evidence="7">Mss4-like protein</fullName>
    </submittedName>
</protein>
<dbReference type="InterPro" id="IPR006913">
    <property type="entry name" value="CENP-V/GFA"/>
</dbReference>
<gene>
    <name evidence="7" type="ORF">B0I35DRAFT_484144</name>
</gene>
<evidence type="ECO:0000256" key="3">
    <source>
        <dbReference type="ARBA" id="ARBA00022833"/>
    </source>
</evidence>
<organism evidence="7 8">
    <name type="scientific">Stachybotrys elegans</name>
    <dbReference type="NCBI Taxonomy" id="80388"/>
    <lineage>
        <taxon>Eukaryota</taxon>
        <taxon>Fungi</taxon>
        <taxon>Dikarya</taxon>
        <taxon>Ascomycota</taxon>
        <taxon>Pezizomycotina</taxon>
        <taxon>Sordariomycetes</taxon>
        <taxon>Hypocreomycetidae</taxon>
        <taxon>Hypocreales</taxon>
        <taxon>Stachybotryaceae</taxon>
        <taxon>Stachybotrys</taxon>
    </lineage>
</organism>
<keyword evidence="2" id="KW-0479">Metal-binding</keyword>
<evidence type="ECO:0000256" key="1">
    <source>
        <dbReference type="ARBA" id="ARBA00005495"/>
    </source>
</evidence>
<evidence type="ECO:0000256" key="2">
    <source>
        <dbReference type="ARBA" id="ARBA00022723"/>
    </source>
</evidence>
<sequence length="162" mass="17923">MASHAKPESIEGGCLCGSIRYTVNFPRDHDFDNAVTTCQCEQCRKGTGVLFLRAHKVPMSAVTFQSQSTLKNYHATPGYARGICTNCGSFLSWREEDSEFISLAVGCFDNKYLTKYGRVLAASQKHVWCGEEIPGVTDHLQGNKWRHDNEGEGAELLSSSKP</sequence>
<reference evidence="7" key="1">
    <citation type="journal article" date="2021" name="Nat. Commun.">
        <title>Genetic determinants of endophytism in the Arabidopsis root mycobiome.</title>
        <authorList>
            <person name="Mesny F."/>
            <person name="Miyauchi S."/>
            <person name="Thiergart T."/>
            <person name="Pickel B."/>
            <person name="Atanasova L."/>
            <person name="Karlsson M."/>
            <person name="Huettel B."/>
            <person name="Barry K.W."/>
            <person name="Haridas S."/>
            <person name="Chen C."/>
            <person name="Bauer D."/>
            <person name="Andreopoulos W."/>
            <person name="Pangilinan J."/>
            <person name="LaButti K."/>
            <person name="Riley R."/>
            <person name="Lipzen A."/>
            <person name="Clum A."/>
            <person name="Drula E."/>
            <person name="Henrissat B."/>
            <person name="Kohler A."/>
            <person name="Grigoriev I.V."/>
            <person name="Martin F.M."/>
            <person name="Hacquard S."/>
        </authorList>
    </citation>
    <scope>NUCLEOTIDE SEQUENCE</scope>
    <source>
        <strain evidence="7">MPI-CAGE-CH-0235</strain>
    </source>
</reference>